<sequence length="385" mass="41126">MSTPGQEVTLADLPLRDDLRGKSPYGAPQLVVPVRLNTNENPYPPTPALIDDVARSVRDAAAELHRYPDRDAVALRTDLAAYLSAQTGVHVGVENLWAANGSNEILLQLLQAFGGPGRSAIGFVPSYSMHPIIADGTQTRWLVANRAEDFRLDVAVAVAAITEHRPDVVFIASPNNPSGQSVSHDELRPLLDAAPGIVILDEAYGEFSSQPSAISLIAEYPTKLIVSRTMSKAFAFAGGRLGYLVAAPAVIDAMLLVRLPYHLSCITQAAARAALRHADDTLGSVAHLIAERDRVSKELDALGFRVIPSDANFVLFGRFADAPVTWQRYLDAGVLIRDVGIPSYLRATIGLPEENDALLAASAQLVATELAQPPVAGRHQSLGAS</sequence>
<evidence type="ECO:0000256" key="3">
    <source>
        <dbReference type="ARBA" id="ARBA00011738"/>
    </source>
</evidence>
<feature type="modified residue" description="N6-(pyridoxal phosphate)lysine" evidence="9">
    <location>
        <position position="232"/>
    </location>
</feature>
<evidence type="ECO:0000313" key="11">
    <source>
        <dbReference type="EMBL" id="PQM45563.1"/>
    </source>
</evidence>
<comment type="pathway">
    <text evidence="9">Amino-acid biosynthesis; L-histidine biosynthesis; L-histidine from 5-phospho-alpha-D-ribose 1-diphosphate: step 7/9.</text>
</comment>
<dbReference type="InterPro" id="IPR001917">
    <property type="entry name" value="Aminotrans_II_pyridoxalP_BS"/>
</dbReference>
<evidence type="ECO:0000256" key="9">
    <source>
        <dbReference type="HAMAP-Rule" id="MF_01023"/>
    </source>
</evidence>
<dbReference type="SUPFAM" id="SSF53383">
    <property type="entry name" value="PLP-dependent transferases"/>
    <property type="match status" value="1"/>
</dbReference>
<comment type="caution">
    <text evidence="11">The sequence shown here is derived from an EMBL/GenBank/DDBJ whole genome shotgun (WGS) entry which is preliminary data.</text>
</comment>
<evidence type="ECO:0000313" key="12">
    <source>
        <dbReference type="Proteomes" id="UP000238296"/>
    </source>
</evidence>
<accession>A0A2S8BFW2</accession>
<dbReference type="Gene3D" id="3.40.640.10">
    <property type="entry name" value="Type I PLP-dependent aspartate aminotransferase-like (Major domain)"/>
    <property type="match status" value="1"/>
</dbReference>
<dbReference type="InterPro" id="IPR015422">
    <property type="entry name" value="PyrdxlP-dep_Trfase_small"/>
</dbReference>
<keyword evidence="5 9" id="KW-0028">Amino-acid biosynthesis</keyword>
<keyword evidence="7 9" id="KW-0663">Pyridoxal phosphate</keyword>
<dbReference type="AlphaFoldDB" id="A0A2S8BFW2"/>
<dbReference type="InterPro" id="IPR015424">
    <property type="entry name" value="PyrdxlP-dep_Trfase"/>
</dbReference>
<dbReference type="NCBIfam" id="TIGR01141">
    <property type="entry name" value="hisC"/>
    <property type="match status" value="1"/>
</dbReference>
<dbReference type="PANTHER" id="PTHR42885:SF2">
    <property type="entry name" value="HISTIDINOL-PHOSPHATE AMINOTRANSFERASE"/>
    <property type="match status" value="1"/>
</dbReference>
<evidence type="ECO:0000256" key="7">
    <source>
        <dbReference type="ARBA" id="ARBA00022898"/>
    </source>
</evidence>
<keyword evidence="4 9" id="KW-0032">Aminotransferase</keyword>
<dbReference type="Gene3D" id="3.90.1150.10">
    <property type="entry name" value="Aspartate Aminotransferase, domain 1"/>
    <property type="match status" value="1"/>
</dbReference>
<proteinExistence type="inferred from homology"/>
<evidence type="ECO:0000259" key="10">
    <source>
        <dbReference type="Pfam" id="PF00155"/>
    </source>
</evidence>
<dbReference type="EC" id="2.6.1.9" evidence="9"/>
<dbReference type="HAMAP" id="MF_01023">
    <property type="entry name" value="HisC_aminotrans_2"/>
    <property type="match status" value="1"/>
</dbReference>
<dbReference type="EMBL" id="PPEA01000616">
    <property type="protein sequence ID" value="PQM45563.1"/>
    <property type="molecule type" value="Genomic_DNA"/>
</dbReference>
<evidence type="ECO:0000256" key="5">
    <source>
        <dbReference type="ARBA" id="ARBA00022605"/>
    </source>
</evidence>
<organism evidence="11 12">
    <name type="scientific">Mycobacterium talmoniae</name>
    <dbReference type="NCBI Taxonomy" id="1858794"/>
    <lineage>
        <taxon>Bacteria</taxon>
        <taxon>Bacillati</taxon>
        <taxon>Actinomycetota</taxon>
        <taxon>Actinomycetes</taxon>
        <taxon>Mycobacteriales</taxon>
        <taxon>Mycobacteriaceae</taxon>
        <taxon>Mycobacterium</taxon>
    </lineage>
</organism>
<comment type="similarity">
    <text evidence="2 9">Belongs to the class-II pyridoxal-phosphate-dependent aminotransferase family. Histidinol-phosphate aminotransferase subfamily.</text>
</comment>
<gene>
    <name evidence="9 11" type="primary">hisC</name>
    <name evidence="11" type="ORF">C1Y40_04273</name>
</gene>
<name>A0A2S8BFW2_9MYCO</name>
<comment type="subunit">
    <text evidence="3 9">Homodimer.</text>
</comment>
<dbReference type="CDD" id="cd00609">
    <property type="entry name" value="AAT_like"/>
    <property type="match status" value="1"/>
</dbReference>
<evidence type="ECO:0000256" key="6">
    <source>
        <dbReference type="ARBA" id="ARBA00022679"/>
    </source>
</evidence>
<dbReference type="Proteomes" id="UP000238296">
    <property type="component" value="Unassembled WGS sequence"/>
</dbReference>
<dbReference type="InterPro" id="IPR015421">
    <property type="entry name" value="PyrdxlP-dep_Trfase_major"/>
</dbReference>
<keyword evidence="6 9" id="KW-0808">Transferase</keyword>
<feature type="domain" description="Aminotransferase class I/classII large" evidence="10">
    <location>
        <begin position="34"/>
        <end position="357"/>
    </location>
</feature>
<dbReference type="PROSITE" id="PS00599">
    <property type="entry name" value="AA_TRANSFER_CLASS_2"/>
    <property type="match status" value="1"/>
</dbReference>
<evidence type="ECO:0000256" key="4">
    <source>
        <dbReference type="ARBA" id="ARBA00022576"/>
    </source>
</evidence>
<keyword evidence="8 9" id="KW-0368">Histidine biosynthesis</keyword>
<dbReference type="GO" id="GO:0030170">
    <property type="term" value="F:pyridoxal phosphate binding"/>
    <property type="evidence" value="ECO:0007669"/>
    <property type="project" value="InterPro"/>
</dbReference>
<reference evidence="11 12" key="1">
    <citation type="journal article" date="2017" name="Int. J. Syst. Evol. Microbiol.">
        <title>Mycobacterium talmoniae sp. nov., a slowly growing mycobacterium isolated from human respiratory samples.</title>
        <authorList>
            <person name="Davidson R.M."/>
            <person name="DeGroote M.A."/>
            <person name="Marola J.L."/>
            <person name="Buss S."/>
            <person name="Jones V."/>
            <person name="McNeil M.R."/>
            <person name="Freifeld A.G."/>
            <person name="Elaine Epperson L."/>
            <person name="Hasan N.A."/>
            <person name="Jackson M."/>
            <person name="Iwen P.C."/>
            <person name="Salfinger M."/>
            <person name="Strong M."/>
        </authorList>
    </citation>
    <scope>NUCLEOTIDE SEQUENCE [LARGE SCALE GENOMIC DNA]</scope>
    <source>
        <strain evidence="11 12">ATCC BAA-2683</strain>
    </source>
</reference>
<comment type="cofactor">
    <cofactor evidence="1 9">
        <name>pyridoxal 5'-phosphate</name>
        <dbReference type="ChEBI" id="CHEBI:597326"/>
    </cofactor>
</comment>
<dbReference type="Pfam" id="PF00155">
    <property type="entry name" value="Aminotran_1_2"/>
    <property type="match status" value="1"/>
</dbReference>
<dbReference type="InterPro" id="IPR004839">
    <property type="entry name" value="Aminotransferase_I/II_large"/>
</dbReference>
<evidence type="ECO:0000256" key="8">
    <source>
        <dbReference type="ARBA" id="ARBA00023102"/>
    </source>
</evidence>
<comment type="catalytic activity">
    <reaction evidence="9">
        <text>L-histidinol phosphate + 2-oxoglutarate = 3-(imidazol-4-yl)-2-oxopropyl phosphate + L-glutamate</text>
        <dbReference type="Rhea" id="RHEA:23744"/>
        <dbReference type="ChEBI" id="CHEBI:16810"/>
        <dbReference type="ChEBI" id="CHEBI:29985"/>
        <dbReference type="ChEBI" id="CHEBI:57766"/>
        <dbReference type="ChEBI" id="CHEBI:57980"/>
        <dbReference type="EC" id="2.6.1.9"/>
    </reaction>
</comment>
<evidence type="ECO:0000256" key="1">
    <source>
        <dbReference type="ARBA" id="ARBA00001933"/>
    </source>
</evidence>
<dbReference type="PANTHER" id="PTHR42885">
    <property type="entry name" value="HISTIDINOL-PHOSPHATE AMINOTRANSFERASE-RELATED"/>
    <property type="match status" value="1"/>
</dbReference>
<dbReference type="InterPro" id="IPR005861">
    <property type="entry name" value="HisP_aminotrans"/>
</dbReference>
<dbReference type="GO" id="GO:0004400">
    <property type="term" value="F:histidinol-phosphate transaminase activity"/>
    <property type="evidence" value="ECO:0007669"/>
    <property type="project" value="UniProtKB-UniRule"/>
</dbReference>
<evidence type="ECO:0000256" key="2">
    <source>
        <dbReference type="ARBA" id="ARBA00007970"/>
    </source>
</evidence>
<dbReference type="UniPathway" id="UPA00031">
    <property type="reaction ID" value="UER00012"/>
</dbReference>
<dbReference type="GO" id="GO:0000105">
    <property type="term" value="P:L-histidine biosynthetic process"/>
    <property type="evidence" value="ECO:0007669"/>
    <property type="project" value="UniProtKB-UniRule"/>
</dbReference>
<dbReference type="NCBIfam" id="NF002877">
    <property type="entry name" value="PRK03317.1"/>
    <property type="match status" value="1"/>
</dbReference>
<protein>
    <recommendedName>
        <fullName evidence="9">Histidinol-phosphate aminotransferase</fullName>
        <ecNumber evidence="9">2.6.1.9</ecNumber>
    </recommendedName>
    <alternativeName>
        <fullName evidence="9">Imidazole acetol-phosphate transaminase</fullName>
    </alternativeName>
</protein>